<evidence type="ECO:0000256" key="1">
    <source>
        <dbReference type="ARBA" id="ARBA00004141"/>
    </source>
</evidence>
<sequence length="353" mass="37489">MDRIDARTIDEAEVVASVLLAILFAHLLHAANVSWAAFSGYMVMRGHADETVVRGILRIVGTVVGGLLALVATPWLLPFWPAQAIALAAVCTASLYGAITAKRAYAWLFFGLTFVMVVLDKVEHPAHPLLGFVETRVLEVVAGTVACMVVSLASTLTLRRRWPAARAKPLAGGWHPPALRHAAQGSAALVLLSGLSQFLELPALAQSAITIMAVMLVPVSSLGAAGFGLVNRRILYRFIGCSAGAVLAALFLFVAQGWAPVLILGTILGVAIGRHIENSGRPIAYVGTQFVLAILIILVPDSYAQAHLAPAWERLAGIFIGMAVLEPVLLLWHFADPGRPKKVEPEAGMLGDL</sequence>
<feature type="transmembrane region" description="Helical" evidence="5">
    <location>
        <begin position="20"/>
        <end position="44"/>
    </location>
</feature>
<evidence type="ECO:0000256" key="4">
    <source>
        <dbReference type="ARBA" id="ARBA00023136"/>
    </source>
</evidence>
<keyword evidence="3 5" id="KW-1133">Transmembrane helix</keyword>
<feature type="transmembrane region" description="Helical" evidence="5">
    <location>
        <begin position="234"/>
        <end position="252"/>
    </location>
</feature>
<keyword evidence="4 5" id="KW-0472">Membrane</keyword>
<proteinExistence type="predicted"/>
<comment type="subcellular location">
    <subcellularLocation>
        <location evidence="1">Membrane</location>
        <topology evidence="1">Multi-pass membrane protein</topology>
    </subcellularLocation>
</comment>
<dbReference type="Proteomes" id="UP001160625">
    <property type="component" value="Unassembled WGS sequence"/>
</dbReference>
<feature type="domain" description="Integral membrane bound transporter" evidence="6">
    <location>
        <begin position="20"/>
        <end position="149"/>
    </location>
</feature>
<feature type="transmembrane region" description="Helical" evidence="5">
    <location>
        <begin position="315"/>
        <end position="335"/>
    </location>
</feature>
<evidence type="ECO:0000256" key="2">
    <source>
        <dbReference type="ARBA" id="ARBA00022692"/>
    </source>
</evidence>
<name>A0ABT6N413_9SPHN</name>
<feature type="transmembrane region" description="Helical" evidence="5">
    <location>
        <begin position="258"/>
        <end position="276"/>
    </location>
</feature>
<dbReference type="InterPro" id="IPR049453">
    <property type="entry name" value="Memb_transporter_dom"/>
</dbReference>
<feature type="transmembrane region" description="Helical" evidence="5">
    <location>
        <begin position="82"/>
        <end position="99"/>
    </location>
</feature>
<evidence type="ECO:0000256" key="3">
    <source>
        <dbReference type="ARBA" id="ARBA00022989"/>
    </source>
</evidence>
<gene>
    <name evidence="7" type="ORF">QGN17_15035</name>
</gene>
<feature type="transmembrane region" description="Helical" evidence="5">
    <location>
        <begin position="104"/>
        <end position="120"/>
    </location>
</feature>
<dbReference type="Pfam" id="PF13515">
    <property type="entry name" value="FUSC_2"/>
    <property type="match status" value="2"/>
</dbReference>
<feature type="transmembrane region" description="Helical" evidence="5">
    <location>
        <begin position="140"/>
        <end position="158"/>
    </location>
</feature>
<feature type="transmembrane region" description="Helical" evidence="5">
    <location>
        <begin position="283"/>
        <end position="303"/>
    </location>
</feature>
<feature type="transmembrane region" description="Helical" evidence="5">
    <location>
        <begin position="56"/>
        <end position="76"/>
    </location>
</feature>
<feature type="transmembrane region" description="Helical" evidence="5">
    <location>
        <begin position="205"/>
        <end position="227"/>
    </location>
</feature>
<feature type="transmembrane region" description="Helical" evidence="5">
    <location>
        <begin position="178"/>
        <end position="199"/>
    </location>
</feature>
<feature type="domain" description="Integral membrane bound transporter" evidence="6">
    <location>
        <begin position="209"/>
        <end position="324"/>
    </location>
</feature>
<dbReference type="RefSeq" id="WP_281045410.1">
    <property type="nucleotide sequence ID" value="NZ_JARYGZ010000002.1"/>
</dbReference>
<evidence type="ECO:0000313" key="7">
    <source>
        <dbReference type="EMBL" id="MDH7640050.1"/>
    </source>
</evidence>
<reference evidence="7" key="1">
    <citation type="submission" date="2023-04" db="EMBL/GenBank/DDBJ databases">
        <title>Sphingomonas sp. MAHUQ-71 isolated from rice field.</title>
        <authorList>
            <person name="Huq M.A."/>
        </authorList>
    </citation>
    <scope>NUCLEOTIDE SEQUENCE</scope>
    <source>
        <strain evidence="7">MAHUQ-71</strain>
    </source>
</reference>
<organism evidence="7 8">
    <name type="scientific">Sphingomonas oryzagri</name>
    <dbReference type="NCBI Taxonomy" id="3042314"/>
    <lineage>
        <taxon>Bacteria</taxon>
        <taxon>Pseudomonadati</taxon>
        <taxon>Pseudomonadota</taxon>
        <taxon>Alphaproteobacteria</taxon>
        <taxon>Sphingomonadales</taxon>
        <taxon>Sphingomonadaceae</taxon>
        <taxon>Sphingomonas</taxon>
    </lineage>
</organism>
<dbReference type="EMBL" id="JARYGZ010000002">
    <property type="protein sequence ID" value="MDH7640050.1"/>
    <property type="molecule type" value="Genomic_DNA"/>
</dbReference>
<evidence type="ECO:0000313" key="8">
    <source>
        <dbReference type="Proteomes" id="UP001160625"/>
    </source>
</evidence>
<comment type="caution">
    <text evidence="7">The sequence shown here is derived from an EMBL/GenBank/DDBJ whole genome shotgun (WGS) entry which is preliminary data.</text>
</comment>
<accession>A0ABT6N413</accession>
<protein>
    <submittedName>
        <fullName evidence="7">FUSC family protein</fullName>
    </submittedName>
</protein>
<keyword evidence="2 5" id="KW-0812">Transmembrane</keyword>
<keyword evidence="8" id="KW-1185">Reference proteome</keyword>
<evidence type="ECO:0000259" key="6">
    <source>
        <dbReference type="Pfam" id="PF13515"/>
    </source>
</evidence>
<evidence type="ECO:0000256" key="5">
    <source>
        <dbReference type="SAM" id="Phobius"/>
    </source>
</evidence>